<comment type="caution">
    <text evidence="1">The sequence shown here is derived from an EMBL/GenBank/DDBJ whole genome shotgun (WGS) entry which is preliminary data.</text>
</comment>
<feature type="non-terminal residue" evidence="1">
    <location>
        <position position="1"/>
    </location>
</feature>
<evidence type="ECO:0000313" key="1">
    <source>
        <dbReference type="EMBL" id="EJW77756.1"/>
    </source>
</evidence>
<dbReference type="EMBL" id="ADBV01007388">
    <property type="protein sequence ID" value="EJW77756.1"/>
    <property type="molecule type" value="Genomic_DNA"/>
</dbReference>
<evidence type="ECO:0000313" key="2">
    <source>
        <dbReference type="Proteomes" id="UP000004810"/>
    </source>
</evidence>
<accession>J9E641</accession>
<sequence>EAAKKFIFTGSSSTRLRGVHSAQSVDRTSFREEKSVKSLLSIEKSIPVTRDEKRSIKGVQVNLPTSELPNVEEWNEENVSSDVANFTDRRYSAESALLAVNEFSNDAISFTGKLTSTPFTWASSSAAEENAHVKEWWSKFNVLILS</sequence>
<reference evidence="2" key="1">
    <citation type="submission" date="2012-08" db="EMBL/GenBank/DDBJ databases">
        <title>The Genome Sequence of Wuchereria bancrofti.</title>
        <authorList>
            <person name="Nutman T.B."/>
            <person name="Fink D.L."/>
            <person name="Russ C."/>
            <person name="Young S."/>
            <person name="Zeng Q."/>
            <person name="Koehrsen M."/>
            <person name="Alvarado L."/>
            <person name="Berlin A."/>
            <person name="Chapman S.B."/>
            <person name="Chen Z."/>
            <person name="Freedman E."/>
            <person name="Gellesch M."/>
            <person name="Goldberg J."/>
            <person name="Griggs A."/>
            <person name="Gujja S."/>
            <person name="Heilman E.R."/>
            <person name="Heiman D."/>
            <person name="Hepburn T."/>
            <person name="Howarth C."/>
            <person name="Jen D."/>
            <person name="Larson L."/>
            <person name="Lewis B."/>
            <person name="Mehta T."/>
            <person name="Park D."/>
            <person name="Pearson M."/>
            <person name="Roberts A."/>
            <person name="Saif S."/>
            <person name="Shea T."/>
            <person name="Shenoy N."/>
            <person name="Sisk P."/>
            <person name="Stolte C."/>
            <person name="Sykes S."/>
            <person name="Walk T."/>
            <person name="White J."/>
            <person name="Yandava C."/>
            <person name="Haas B."/>
            <person name="Henn M.R."/>
            <person name="Nusbaum C."/>
            <person name="Birren B."/>
        </authorList>
    </citation>
    <scope>NUCLEOTIDE SEQUENCE [LARGE SCALE GENOMIC DNA]</scope>
    <source>
        <strain evidence="2">NA</strain>
    </source>
</reference>
<dbReference type="Proteomes" id="UP000004810">
    <property type="component" value="Unassembled WGS sequence"/>
</dbReference>
<dbReference type="AlphaFoldDB" id="J9E641"/>
<gene>
    <name evidence="1" type="ORF">WUBG_11336</name>
</gene>
<protein>
    <submittedName>
        <fullName evidence="1">Uncharacterized protein</fullName>
    </submittedName>
</protein>
<name>J9E641_WUCBA</name>
<proteinExistence type="predicted"/>
<organism evidence="1 2">
    <name type="scientific">Wuchereria bancrofti</name>
    <dbReference type="NCBI Taxonomy" id="6293"/>
    <lineage>
        <taxon>Eukaryota</taxon>
        <taxon>Metazoa</taxon>
        <taxon>Ecdysozoa</taxon>
        <taxon>Nematoda</taxon>
        <taxon>Chromadorea</taxon>
        <taxon>Rhabditida</taxon>
        <taxon>Spirurina</taxon>
        <taxon>Spiruromorpha</taxon>
        <taxon>Filarioidea</taxon>
        <taxon>Onchocercidae</taxon>
        <taxon>Wuchereria</taxon>
    </lineage>
</organism>